<protein>
    <submittedName>
        <fullName evidence="1">Uncharacterized protein</fullName>
    </submittedName>
</protein>
<dbReference type="Proteomes" id="UP000236946">
    <property type="component" value="Unassembled WGS sequence"/>
</dbReference>
<sequence length="139" mass="16170">MADGSLSIQIVIAAPNLKDLEKVRSKLTKLRIRYSIGTAPSRKQYYISIQANKNNCDLLNETIPHFHLLTQTHYSIELSDEYKDNVEAFIKWVKEEFGIVPNSFKKKRNAWRVAFSNKILIRYLMLFFGATPSYKAYYA</sequence>
<proteinExistence type="predicted"/>
<accession>A0A2H9T128</accession>
<gene>
    <name evidence="1" type="ORF">COU98_02150</name>
</gene>
<comment type="caution">
    <text evidence="1">The sequence shown here is derived from an EMBL/GenBank/DDBJ whole genome shotgun (WGS) entry which is preliminary data.</text>
</comment>
<evidence type="ECO:0000313" key="1">
    <source>
        <dbReference type="EMBL" id="PJE69428.1"/>
    </source>
</evidence>
<organism evidence="1 2">
    <name type="scientific">Candidatus Staskawiczbacteria bacterium CG10_big_fil_rev_8_21_14_0_10_38_10</name>
    <dbReference type="NCBI Taxonomy" id="1974891"/>
    <lineage>
        <taxon>Bacteria</taxon>
        <taxon>Candidatus Staskawicziibacteriota</taxon>
    </lineage>
</organism>
<dbReference type="AlphaFoldDB" id="A0A2H9T128"/>
<feature type="non-terminal residue" evidence="1">
    <location>
        <position position="139"/>
    </location>
</feature>
<reference evidence="2" key="1">
    <citation type="submission" date="2017-09" db="EMBL/GenBank/DDBJ databases">
        <title>Depth-based differentiation of microbial function through sediment-hosted aquifers and enrichment of novel symbionts in the deep terrestrial subsurface.</title>
        <authorList>
            <person name="Probst A.J."/>
            <person name="Ladd B."/>
            <person name="Jarett J.K."/>
            <person name="Geller-Mcgrath D.E."/>
            <person name="Sieber C.M.K."/>
            <person name="Emerson J.B."/>
            <person name="Anantharaman K."/>
            <person name="Thomas B.C."/>
            <person name="Malmstrom R."/>
            <person name="Stieglmeier M."/>
            <person name="Klingl A."/>
            <person name="Woyke T."/>
            <person name="Ryan C.M."/>
            <person name="Banfield J.F."/>
        </authorList>
    </citation>
    <scope>NUCLEOTIDE SEQUENCE [LARGE SCALE GENOMIC DNA]</scope>
</reference>
<evidence type="ECO:0000313" key="2">
    <source>
        <dbReference type="Proteomes" id="UP000236946"/>
    </source>
</evidence>
<dbReference type="EMBL" id="PFEN01000040">
    <property type="protein sequence ID" value="PJE69428.1"/>
    <property type="molecule type" value="Genomic_DNA"/>
</dbReference>
<name>A0A2H9T128_9BACT</name>